<keyword evidence="5" id="KW-0408">Iron</keyword>
<dbReference type="KEGG" id="mfv:Mfer_1259"/>
<feature type="domain" description="4Fe-4S ferredoxin-type" evidence="7">
    <location>
        <begin position="70"/>
        <end position="99"/>
    </location>
</feature>
<keyword evidence="3" id="KW-0479">Metal-binding</keyword>
<evidence type="ECO:0000256" key="4">
    <source>
        <dbReference type="ARBA" id="ARBA00022982"/>
    </source>
</evidence>
<evidence type="ECO:0000256" key="2">
    <source>
        <dbReference type="ARBA" id="ARBA00022485"/>
    </source>
</evidence>
<name>E3GX50_METFV</name>
<dbReference type="PANTHER" id="PTHR42859:SF10">
    <property type="entry name" value="DIMETHYLSULFOXIDE REDUCTASE CHAIN B"/>
    <property type="match status" value="1"/>
</dbReference>
<dbReference type="GO" id="GO:0051539">
    <property type="term" value="F:4 iron, 4 sulfur cluster binding"/>
    <property type="evidence" value="ECO:0007669"/>
    <property type="project" value="UniProtKB-KW"/>
</dbReference>
<evidence type="ECO:0000259" key="7">
    <source>
        <dbReference type="PROSITE" id="PS51379"/>
    </source>
</evidence>
<evidence type="ECO:0000313" key="9">
    <source>
        <dbReference type="Proteomes" id="UP000002315"/>
    </source>
</evidence>
<sequence>MRVWLYFSKEIIKKPVISDAIKKYDIDFNILHAHITSSGGKILAEILGKRKKESIEYLKNRGIIVEIAKDVVRKDKEKCIDCGACVSICPVGAISIKDDWTVEIDDEKCVGCGCCVITCPMKAVNYYHKIFGTF</sequence>
<evidence type="ECO:0000256" key="3">
    <source>
        <dbReference type="ARBA" id="ARBA00022723"/>
    </source>
</evidence>
<dbReference type="SUPFAM" id="SSF54862">
    <property type="entry name" value="4Fe-4S ferredoxins"/>
    <property type="match status" value="1"/>
</dbReference>
<dbReference type="InterPro" id="IPR018449">
    <property type="entry name" value="NIL_domain"/>
</dbReference>
<keyword evidence="2" id="KW-0004">4Fe-4S</keyword>
<dbReference type="SMART" id="SM00930">
    <property type="entry name" value="NIL"/>
    <property type="match status" value="1"/>
</dbReference>
<dbReference type="STRING" id="523846.Mfer_1259"/>
<dbReference type="GO" id="GO:0046872">
    <property type="term" value="F:metal ion binding"/>
    <property type="evidence" value="ECO:0007669"/>
    <property type="project" value="UniProtKB-KW"/>
</dbReference>
<organism evidence="8 9">
    <name type="scientific">Methanothermus fervidus (strain ATCC 43054 / DSM 2088 / JCM 10308 / V24 S)</name>
    <dbReference type="NCBI Taxonomy" id="523846"/>
    <lineage>
        <taxon>Archaea</taxon>
        <taxon>Methanobacteriati</taxon>
        <taxon>Methanobacteriota</taxon>
        <taxon>Methanomada group</taxon>
        <taxon>Methanobacteria</taxon>
        <taxon>Methanobacteriales</taxon>
        <taxon>Methanothermaceae</taxon>
        <taxon>Methanothermus</taxon>
    </lineage>
</organism>
<dbReference type="Pfam" id="PF12838">
    <property type="entry name" value="Fer4_7"/>
    <property type="match status" value="1"/>
</dbReference>
<dbReference type="PROSITE" id="PS00198">
    <property type="entry name" value="4FE4S_FER_1"/>
    <property type="match status" value="2"/>
</dbReference>
<dbReference type="Gene3D" id="3.30.70.260">
    <property type="match status" value="1"/>
</dbReference>
<keyword evidence="1" id="KW-0813">Transport</keyword>
<dbReference type="InterPro" id="IPR050294">
    <property type="entry name" value="RnfB_subfamily"/>
</dbReference>
<dbReference type="GO" id="GO:0016491">
    <property type="term" value="F:oxidoreductase activity"/>
    <property type="evidence" value="ECO:0007669"/>
    <property type="project" value="UniProtKB-ARBA"/>
</dbReference>
<keyword evidence="6" id="KW-0411">Iron-sulfur</keyword>
<accession>E3GX50</accession>
<dbReference type="AlphaFoldDB" id="E3GX50"/>
<dbReference type="Gene3D" id="3.30.70.20">
    <property type="match status" value="2"/>
</dbReference>
<dbReference type="Proteomes" id="UP000002315">
    <property type="component" value="Chromosome"/>
</dbReference>
<gene>
    <name evidence="8" type="ordered locus">Mfer_1259</name>
</gene>
<protein>
    <submittedName>
        <fullName evidence="8">NIL domain protein</fullName>
    </submittedName>
</protein>
<dbReference type="InterPro" id="IPR017896">
    <property type="entry name" value="4Fe4S_Fe-S-bd"/>
</dbReference>
<dbReference type="Pfam" id="PF09383">
    <property type="entry name" value="NIL"/>
    <property type="match status" value="1"/>
</dbReference>
<dbReference type="PANTHER" id="PTHR42859">
    <property type="entry name" value="OXIDOREDUCTASE"/>
    <property type="match status" value="1"/>
</dbReference>
<feature type="domain" description="4Fe-4S ferredoxin-type" evidence="7">
    <location>
        <begin position="100"/>
        <end position="129"/>
    </location>
</feature>
<evidence type="ECO:0000313" key="8">
    <source>
        <dbReference type="EMBL" id="ADP78045.1"/>
    </source>
</evidence>
<dbReference type="SUPFAM" id="SSF55021">
    <property type="entry name" value="ACT-like"/>
    <property type="match status" value="1"/>
</dbReference>
<keyword evidence="9" id="KW-1185">Reference proteome</keyword>
<dbReference type="HOGENOM" id="CLU_152999_0_0_2"/>
<dbReference type="InterPro" id="IPR045865">
    <property type="entry name" value="ACT-like_dom_sf"/>
</dbReference>
<dbReference type="InterPro" id="IPR017900">
    <property type="entry name" value="4Fe4S_Fe_S_CS"/>
</dbReference>
<dbReference type="OrthoDB" id="15347at2157"/>
<keyword evidence="4" id="KW-0249">Electron transport</keyword>
<evidence type="ECO:0000256" key="1">
    <source>
        <dbReference type="ARBA" id="ARBA00022448"/>
    </source>
</evidence>
<reference evidence="8 9" key="1">
    <citation type="journal article" date="2010" name="Stand. Genomic Sci.">
        <title>Complete genome sequence of Methanothermus fervidus type strain (V24S).</title>
        <authorList>
            <person name="Anderson I."/>
            <person name="Djao O.D."/>
            <person name="Misra M."/>
            <person name="Chertkov O."/>
            <person name="Nolan M."/>
            <person name="Lucas S."/>
            <person name="Lapidus A."/>
            <person name="Del Rio T.G."/>
            <person name="Tice H."/>
            <person name="Cheng J.F."/>
            <person name="Tapia R."/>
            <person name="Han C."/>
            <person name="Goodwin L."/>
            <person name="Pitluck S."/>
            <person name="Liolios K."/>
            <person name="Ivanova N."/>
            <person name="Mavromatis K."/>
            <person name="Mikhailova N."/>
            <person name="Pati A."/>
            <person name="Brambilla E."/>
            <person name="Chen A."/>
            <person name="Palaniappan K."/>
            <person name="Land M."/>
            <person name="Hauser L."/>
            <person name="Chang Y.J."/>
            <person name="Jeffries C.D."/>
            <person name="Sikorski J."/>
            <person name="Spring S."/>
            <person name="Rohde M."/>
            <person name="Eichinger K."/>
            <person name="Huber H."/>
            <person name="Wirth R."/>
            <person name="Goker M."/>
            <person name="Detter J.C."/>
            <person name="Woyke T."/>
            <person name="Bristow J."/>
            <person name="Eisen J.A."/>
            <person name="Markowitz V."/>
            <person name="Hugenholtz P."/>
            <person name="Klenk H.P."/>
            <person name="Kyrpides N.C."/>
        </authorList>
    </citation>
    <scope>NUCLEOTIDE SEQUENCE [LARGE SCALE GENOMIC DNA]</scope>
    <source>
        <strain evidence="9">ATCC 43054 / DSM 2088 / JCM 10308 / V24 S</strain>
    </source>
</reference>
<evidence type="ECO:0000256" key="5">
    <source>
        <dbReference type="ARBA" id="ARBA00023004"/>
    </source>
</evidence>
<evidence type="ECO:0000256" key="6">
    <source>
        <dbReference type="ARBA" id="ARBA00023014"/>
    </source>
</evidence>
<proteinExistence type="predicted"/>
<dbReference type="EMBL" id="CP002278">
    <property type="protein sequence ID" value="ADP78045.1"/>
    <property type="molecule type" value="Genomic_DNA"/>
</dbReference>
<dbReference type="PROSITE" id="PS51379">
    <property type="entry name" value="4FE4S_FER_2"/>
    <property type="match status" value="2"/>
</dbReference>